<evidence type="ECO:0000313" key="2">
    <source>
        <dbReference type="Proteomes" id="UP001175211"/>
    </source>
</evidence>
<name>A0AA39TV40_ARMTA</name>
<sequence>MNNTQGILDLQPYHPLLDNHYTISPAPSLTELAVSSTVCTPIPPEIITDRAKRQGCTPQEETIHSILYIAIEDIMAYKFSHMELDKLSDAIYLHPMEGDDKLHAPALSNKQDTIFPLPTFKKLSLQISVISVHERWSFCKYLYVLLQQGNKTNRASDTTPDVDKPRNQLFLGHPIYHDTWFSNGYIVEIFYLTDKHVVTVIHFFSFFLRIHAYSMLRF</sequence>
<evidence type="ECO:0000313" key="1">
    <source>
        <dbReference type="EMBL" id="KAK0467353.1"/>
    </source>
</evidence>
<proteinExistence type="predicted"/>
<keyword evidence="2" id="KW-1185">Reference proteome</keyword>
<gene>
    <name evidence="1" type="ORF">EV420DRAFT_1636376</name>
</gene>
<dbReference type="EMBL" id="JAUEPS010000003">
    <property type="protein sequence ID" value="KAK0467353.1"/>
    <property type="molecule type" value="Genomic_DNA"/>
</dbReference>
<dbReference type="AlphaFoldDB" id="A0AA39TV40"/>
<dbReference type="RefSeq" id="XP_060337945.1">
    <property type="nucleotide sequence ID" value="XM_060476576.1"/>
</dbReference>
<comment type="caution">
    <text evidence="1">The sequence shown here is derived from an EMBL/GenBank/DDBJ whole genome shotgun (WGS) entry which is preliminary data.</text>
</comment>
<protein>
    <submittedName>
        <fullName evidence="1">Uncharacterized protein</fullName>
    </submittedName>
</protein>
<accession>A0AA39TV40</accession>
<reference evidence="1" key="1">
    <citation type="submission" date="2023-06" db="EMBL/GenBank/DDBJ databases">
        <authorList>
            <consortium name="Lawrence Berkeley National Laboratory"/>
            <person name="Ahrendt S."/>
            <person name="Sahu N."/>
            <person name="Indic B."/>
            <person name="Wong-Bajracharya J."/>
            <person name="Merenyi Z."/>
            <person name="Ke H.-M."/>
            <person name="Monk M."/>
            <person name="Kocsube S."/>
            <person name="Drula E."/>
            <person name="Lipzen A."/>
            <person name="Balint B."/>
            <person name="Henrissat B."/>
            <person name="Andreopoulos B."/>
            <person name="Martin F.M."/>
            <person name="Harder C.B."/>
            <person name="Rigling D."/>
            <person name="Ford K.L."/>
            <person name="Foster G.D."/>
            <person name="Pangilinan J."/>
            <person name="Papanicolaou A."/>
            <person name="Barry K."/>
            <person name="LaButti K."/>
            <person name="Viragh M."/>
            <person name="Koriabine M."/>
            <person name="Yan M."/>
            <person name="Riley R."/>
            <person name="Champramary S."/>
            <person name="Plett K.L."/>
            <person name="Tsai I.J."/>
            <person name="Slot J."/>
            <person name="Sipos G."/>
            <person name="Plett J."/>
            <person name="Nagy L.G."/>
            <person name="Grigoriev I.V."/>
        </authorList>
    </citation>
    <scope>NUCLEOTIDE SEQUENCE</scope>
    <source>
        <strain evidence="1">CCBAS 213</strain>
    </source>
</reference>
<organism evidence="1 2">
    <name type="scientific">Armillaria tabescens</name>
    <name type="common">Ringless honey mushroom</name>
    <name type="synonym">Agaricus tabescens</name>
    <dbReference type="NCBI Taxonomy" id="1929756"/>
    <lineage>
        <taxon>Eukaryota</taxon>
        <taxon>Fungi</taxon>
        <taxon>Dikarya</taxon>
        <taxon>Basidiomycota</taxon>
        <taxon>Agaricomycotina</taxon>
        <taxon>Agaricomycetes</taxon>
        <taxon>Agaricomycetidae</taxon>
        <taxon>Agaricales</taxon>
        <taxon>Marasmiineae</taxon>
        <taxon>Physalacriaceae</taxon>
        <taxon>Desarmillaria</taxon>
    </lineage>
</organism>
<dbReference type="Proteomes" id="UP001175211">
    <property type="component" value="Unassembled WGS sequence"/>
</dbReference>
<dbReference type="GeneID" id="85360124"/>